<keyword evidence="6" id="KW-1185">Reference proteome</keyword>
<evidence type="ECO:0000256" key="1">
    <source>
        <dbReference type="ARBA" id="ARBA00008467"/>
    </source>
</evidence>
<dbReference type="RefSeq" id="WP_149551250.1">
    <property type="nucleotide sequence ID" value="NZ_JBHVZQ010000002.1"/>
</dbReference>
<dbReference type="InterPro" id="IPR000794">
    <property type="entry name" value="Beta-ketoacyl_synthase"/>
</dbReference>
<dbReference type="InterPro" id="IPR014030">
    <property type="entry name" value="Ketoacyl_synth_N"/>
</dbReference>
<dbReference type="PANTHER" id="PTHR11712">
    <property type="entry name" value="POLYKETIDE SYNTHASE-RELATED"/>
    <property type="match status" value="1"/>
</dbReference>
<dbReference type="Pfam" id="PF02801">
    <property type="entry name" value="Ketoacyl-synt_C"/>
    <property type="match status" value="1"/>
</dbReference>
<protein>
    <submittedName>
        <fullName evidence="5">Beta-ketoacyl-[acyl-carrier-protein] synthase family protein</fullName>
    </submittedName>
</protein>
<gene>
    <name evidence="5" type="ORF">ACFVZC_04005</name>
</gene>
<comment type="caution">
    <text evidence="5">The sequence shown here is derived from an EMBL/GenBank/DDBJ whole genome shotgun (WGS) entry which is preliminary data.</text>
</comment>
<evidence type="ECO:0000313" key="5">
    <source>
        <dbReference type="EMBL" id="MFF1272571.1"/>
    </source>
</evidence>
<dbReference type="InterPro" id="IPR016039">
    <property type="entry name" value="Thiolase-like"/>
</dbReference>
<accession>A0ABW6Q0E8</accession>
<dbReference type="Pfam" id="PF00109">
    <property type="entry name" value="ketoacyl-synt"/>
    <property type="match status" value="1"/>
</dbReference>
<proteinExistence type="inferred from homology"/>
<dbReference type="PROSITE" id="PS52004">
    <property type="entry name" value="KS3_2"/>
    <property type="match status" value="1"/>
</dbReference>
<evidence type="ECO:0000256" key="3">
    <source>
        <dbReference type="RuleBase" id="RU003694"/>
    </source>
</evidence>
<evidence type="ECO:0000259" key="4">
    <source>
        <dbReference type="PROSITE" id="PS52004"/>
    </source>
</evidence>
<dbReference type="EMBL" id="JBHVZQ010000002">
    <property type="protein sequence ID" value="MFF1272571.1"/>
    <property type="molecule type" value="Genomic_DNA"/>
</dbReference>
<dbReference type="InterPro" id="IPR020841">
    <property type="entry name" value="PKS_Beta-ketoAc_synthase_dom"/>
</dbReference>
<evidence type="ECO:0000256" key="2">
    <source>
        <dbReference type="ARBA" id="ARBA00022679"/>
    </source>
</evidence>
<dbReference type="SUPFAM" id="SSF53901">
    <property type="entry name" value="Thiolase-like"/>
    <property type="match status" value="2"/>
</dbReference>
<dbReference type="SMART" id="SM00825">
    <property type="entry name" value="PKS_KS"/>
    <property type="match status" value="1"/>
</dbReference>
<feature type="domain" description="Ketosynthase family 3 (KS3)" evidence="4">
    <location>
        <begin position="1"/>
        <end position="375"/>
    </location>
</feature>
<dbReference type="InterPro" id="IPR014031">
    <property type="entry name" value="Ketoacyl_synth_C"/>
</dbReference>
<dbReference type="PANTHER" id="PTHR11712:SF347">
    <property type="entry name" value="BETA KETOACYL-ACYL CARRIER PROTEIN SYNTHASE"/>
    <property type="match status" value="1"/>
</dbReference>
<sequence length="378" mass="38868">MNWVVSGLGAVSAVGGDPDEMFAGLCAGRSGLRELHGIDRTPYRGRYAYQIHDHPDGRDVPGRATAFVADVIEQAATRAGLGTDLRDVPVLVGSGLRELRSAELHWRDKGSLGALSADDLHFGTALRDRFGATDTHTVANACAASVYALALAADMLATDQADSVIVAGVDVLNESMSGVMERVHPVAPDRLQPFDRNRAGVMMGEGAAAVVLSRDAAEPLCRVRAVEVGCDAHHDTAPHPDGFAEAMRAAHRSAGVTPADVDLVMLHGTGTLLNDEVEATATQAVFGADAGAPLMTAIKSMTGHTGGASGVMSLVSAVQSMTHGMVPPVVGLTEPVAEAAGFRIVTGAAARGPVAVAQVNALGFGGMNTVAVLEASTR</sequence>
<evidence type="ECO:0000313" key="6">
    <source>
        <dbReference type="Proteomes" id="UP001601627"/>
    </source>
</evidence>
<keyword evidence="2 3" id="KW-0808">Transferase</keyword>
<dbReference type="Gene3D" id="3.40.47.10">
    <property type="match status" value="1"/>
</dbReference>
<dbReference type="Proteomes" id="UP001601627">
    <property type="component" value="Unassembled WGS sequence"/>
</dbReference>
<comment type="similarity">
    <text evidence="1 3">Belongs to the thiolase-like superfamily. Beta-ketoacyl-ACP synthases family.</text>
</comment>
<name>A0ABW6Q0E8_9ACTN</name>
<organism evidence="5 6">
    <name type="scientific">Streptomyces marokkonensis</name>
    <dbReference type="NCBI Taxonomy" id="324855"/>
    <lineage>
        <taxon>Bacteria</taxon>
        <taxon>Bacillati</taxon>
        <taxon>Actinomycetota</taxon>
        <taxon>Actinomycetes</taxon>
        <taxon>Kitasatosporales</taxon>
        <taxon>Streptomycetaceae</taxon>
        <taxon>Streptomyces</taxon>
    </lineage>
</organism>
<reference evidence="5 6" key="1">
    <citation type="submission" date="2024-09" db="EMBL/GenBank/DDBJ databases">
        <title>The Natural Products Discovery Center: Release of the First 8490 Sequenced Strains for Exploring Actinobacteria Biosynthetic Diversity.</title>
        <authorList>
            <person name="Kalkreuter E."/>
            <person name="Kautsar S.A."/>
            <person name="Yang D."/>
            <person name="Bader C.D."/>
            <person name="Teijaro C.N."/>
            <person name="Fluegel L."/>
            <person name="Davis C.M."/>
            <person name="Simpson J.R."/>
            <person name="Lauterbach L."/>
            <person name="Steele A.D."/>
            <person name="Gui C."/>
            <person name="Meng S."/>
            <person name="Li G."/>
            <person name="Viehrig K."/>
            <person name="Ye F."/>
            <person name="Su P."/>
            <person name="Kiefer A.F."/>
            <person name="Nichols A."/>
            <person name="Cepeda A.J."/>
            <person name="Yan W."/>
            <person name="Fan B."/>
            <person name="Jiang Y."/>
            <person name="Adhikari A."/>
            <person name="Zheng C.-J."/>
            <person name="Schuster L."/>
            <person name="Cowan T.M."/>
            <person name="Smanski M.J."/>
            <person name="Chevrette M.G."/>
            <person name="De Carvalho L.P.S."/>
            <person name="Shen B."/>
        </authorList>
    </citation>
    <scope>NUCLEOTIDE SEQUENCE [LARGE SCALE GENOMIC DNA]</scope>
    <source>
        <strain evidence="5 6">NPDC058328</strain>
    </source>
</reference>